<dbReference type="Pfam" id="PF00873">
    <property type="entry name" value="ACR_tran"/>
    <property type="match status" value="1"/>
</dbReference>
<comment type="subcellular location">
    <subcellularLocation>
        <location evidence="1">Cell inner membrane</location>
        <topology evidence="1">Multi-pass membrane protein</topology>
    </subcellularLocation>
</comment>
<dbReference type="Gene3D" id="3.30.70.1320">
    <property type="entry name" value="Multidrug efflux transporter AcrB pore domain like"/>
    <property type="match status" value="1"/>
</dbReference>
<dbReference type="PRINTS" id="PR00702">
    <property type="entry name" value="ACRIFLAVINRP"/>
</dbReference>
<evidence type="ECO:0000256" key="3">
    <source>
        <dbReference type="ARBA" id="ARBA00022475"/>
    </source>
</evidence>
<keyword evidence="4" id="KW-0997">Cell inner membrane</keyword>
<gene>
    <name evidence="9" type="ORF">HF685_02225</name>
</gene>
<keyword evidence="6 8" id="KW-1133">Transmembrane helix</keyword>
<feature type="transmembrane region" description="Helical" evidence="8">
    <location>
        <begin position="431"/>
        <end position="451"/>
    </location>
</feature>
<name>A0A6H2DHW6_9SPHN</name>
<feature type="transmembrane region" description="Helical" evidence="8">
    <location>
        <begin position="985"/>
        <end position="1011"/>
    </location>
</feature>
<feature type="transmembrane region" description="Helical" evidence="8">
    <location>
        <begin position="463"/>
        <end position="482"/>
    </location>
</feature>
<dbReference type="AlphaFoldDB" id="A0A6H2DHW6"/>
<feature type="transmembrane region" description="Helical" evidence="8">
    <location>
        <begin position="334"/>
        <end position="353"/>
    </location>
</feature>
<dbReference type="Gene3D" id="3.30.2090.10">
    <property type="entry name" value="Multidrug efflux transporter AcrB TolC docking domain, DN and DC subdomains"/>
    <property type="match status" value="2"/>
</dbReference>
<evidence type="ECO:0000256" key="8">
    <source>
        <dbReference type="SAM" id="Phobius"/>
    </source>
</evidence>
<keyword evidence="10" id="KW-1185">Reference proteome</keyword>
<accession>A0A6H2DHW6</accession>
<feature type="transmembrane region" description="Helical" evidence="8">
    <location>
        <begin position="526"/>
        <end position="547"/>
    </location>
</feature>
<feature type="transmembrane region" description="Helical" evidence="8">
    <location>
        <begin position="360"/>
        <end position="380"/>
    </location>
</feature>
<evidence type="ECO:0000256" key="7">
    <source>
        <dbReference type="ARBA" id="ARBA00023136"/>
    </source>
</evidence>
<evidence type="ECO:0000256" key="1">
    <source>
        <dbReference type="ARBA" id="ARBA00004429"/>
    </source>
</evidence>
<reference evidence="9 10" key="1">
    <citation type="submission" date="2020-04" db="EMBL/GenBank/DDBJ databases">
        <title>Genome sequence for Sphingorhabdus sp. strain M1.</title>
        <authorList>
            <person name="Park S.-J."/>
        </authorList>
    </citation>
    <scope>NUCLEOTIDE SEQUENCE [LARGE SCALE GENOMIC DNA]</scope>
    <source>
        <strain evidence="9 10">JK6</strain>
    </source>
</reference>
<dbReference type="Proteomes" id="UP000501600">
    <property type="component" value="Chromosome"/>
</dbReference>
<dbReference type="PANTHER" id="PTHR32063:SF14">
    <property type="entry name" value="BLL4319 PROTEIN"/>
    <property type="match status" value="1"/>
</dbReference>
<dbReference type="SUPFAM" id="SSF82866">
    <property type="entry name" value="Multidrug efflux transporter AcrB transmembrane domain"/>
    <property type="match status" value="2"/>
</dbReference>
<evidence type="ECO:0000313" key="9">
    <source>
        <dbReference type="EMBL" id="QJB68262.1"/>
    </source>
</evidence>
<dbReference type="InterPro" id="IPR027463">
    <property type="entry name" value="AcrB_DN_DC_subdom"/>
</dbReference>
<feature type="transmembrane region" description="Helical" evidence="8">
    <location>
        <begin position="386"/>
        <end position="410"/>
    </location>
</feature>
<dbReference type="PANTHER" id="PTHR32063">
    <property type="match status" value="1"/>
</dbReference>
<dbReference type="FunFam" id="1.20.1640.10:FF:000001">
    <property type="entry name" value="Efflux pump membrane transporter"/>
    <property type="match status" value="1"/>
</dbReference>
<keyword evidence="2" id="KW-0813">Transport</keyword>
<evidence type="ECO:0000256" key="6">
    <source>
        <dbReference type="ARBA" id="ARBA00022989"/>
    </source>
</evidence>
<protein>
    <submittedName>
        <fullName evidence="9">Efflux RND transporter permease subunit</fullName>
    </submittedName>
</protein>
<keyword evidence="7 8" id="KW-0472">Membrane</keyword>
<evidence type="ECO:0000256" key="5">
    <source>
        <dbReference type="ARBA" id="ARBA00022692"/>
    </source>
</evidence>
<dbReference type="Gene3D" id="3.30.70.1440">
    <property type="entry name" value="Multidrug efflux transporter AcrB pore domain"/>
    <property type="match status" value="1"/>
</dbReference>
<dbReference type="SUPFAM" id="SSF82693">
    <property type="entry name" value="Multidrug efflux transporter AcrB pore domain, PN1, PN2, PC1 and PC2 subdomains"/>
    <property type="match status" value="3"/>
</dbReference>
<dbReference type="Gene3D" id="1.20.1640.10">
    <property type="entry name" value="Multidrug efflux transporter AcrB transmembrane domain"/>
    <property type="match status" value="2"/>
</dbReference>
<keyword evidence="5 8" id="KW-0812">Transmembrane</keyword>
<organism evidence="9 10">
    <name type="scientific">Parasphingorhabdus halotolerans</name>
    <dbReference type="NCBI Taxonomy" id="2725558"/>
    <lineage>
        <taxon>Bacteria</taxon>
        <taxon>Pseudomonadati</taxon>
        <taxon>Pseudomonadota</taxon>
        <taxon>Alphaproteobacteria</taxon>
        <taxon>Sphingomonadales</taxon>
        <taxon>Sphingomonadaceae</taxon>
        <taxon>Parasphingorhabdus</taxon>
    </lineage>
</organism>
<sequence>MILSDVSVKRPVFAVVLSLLLVLAGIIAFLQLPVRQYPAIEPPIVSVDVNYPGAAANVVESRITQILEDRIAGVEGIEMIRSSSRDGRSDITVEFAPDRDVDAAANDIRDRVSGALDNLPEESDPPEINKVDADARPFMWLNLTGEGRDSLWLADYADRVLTDRFSSIDGVARVQAGGAARPAIRIWLDRKSMAAFGLSPNDVEAALRRENVELPAGRVESSDLNLTVRVARAYGGVDDFKALVIRRSADGSFLRLADVARVELGPENVYNHFRSNGLPGVGMGIIRQSGANELQVANDIKDRIEEIKPLLPSGVQLAVSYDSSVFIDKAIENVWETLVFAAFLVIAVIYLFLGSVRATLIPAVTVPISLMGTFFVLWLLGLSINLLTLLALVMAIGLVVDDAIVVLENIYARIERGESRLVSAFEGARQVGFAVVATTAVVIAVFVPVMFLPGETGLLFRELAITMIVAVSISTFVALTLIPVMCSKILKKGGGETSMSRFVDEKFQQTSIRYESVLSRWIRRPFLLGGIAFGMAAIFAAIGLTTLKSEVAPPEDTGFIFGNASIAEGAGWPRLVKVMNDLETIVLPMTEDDGPLRRILFRAPASFGPSGDFSSGRIIMFLKPWDERDMTTAETVAEVNKRFRDYPAAQVFASGGSTIGGRGGEAIRFVIAGDTYDELTRARDALFVAAGEYPGIETLESDYKETRPQVVVNVNTVRAADLGVSVQEIGRTLESMMGSRNAGTYVDRGEEYDVIMQAEPEDRVTAADLTNVYVRGRDDTLVPLSGLVTLDSRAEAGELNRFNKLRAITLEGTVAPDYSLGEALTFLETEAASLPEVVAIGYEGESRALRQTGGSIWLVLGFTIILVYLVLAAQFESFVSPLIIILGVPLAVSGGLLGLTAMGGTLNLYSQIGLIMLVGLAAKNGILIVEFANQLRDEGLEFERAILESAKRRFRPVLMTSIATVAGATPLMLATGAGGASREAIGIVVVWGVSISTLLTLVVIPSFYYLLARNTGSPLAVTRRLRIQREGRGVSTNA</sequence>
<dbReference type="GO" id="GO:0005886">
    <property type="term" value="C:plasma membrane"/>
    <property type="evidence" value="ECO:0007669"/>
    <property type="project" value="UniProtKB-SubCell"/>
</dbReference>
<dbReference type="RefSeq" id="WP_168818106.1">
    <property type="nucleotide sequence ID" value="NZ_CP051217.1"/>
</dbReference>
<dbReference type="EMBL" id="CP051217">
    <property type="protein sequence ID" value="QJB68262.1"/>
    <property type="molecule type" value="Genomic_DNA"/>
</dbReference>
<feature type="transmembrane region" description="Helical" evidence="8">
    <location>
        <begin position="882"/>
        <end position="902"/>
    </location>
</feature>
<dbReference type="InterPro" id="IPR001036">
    <property type="entry name" value="Acrflvin-R"/>
</dbReference>
<evidence type="ECO:0000256" key="2">
    <source>
        <dbReference type="ARBA" id="ARBA00022448"/>
    </source>
</evidence>
<evidence type="ECO:0000256" key="4">
    <source>
        <dbReference type="ARBA" id="ARBA00022519"/>
    </source>
</evidence>
<feature type="transmembrane region" description="Helical" evidence="8">
    <location>
        <begin position="954"/>
        <end position="973"/>
    </location>
</feature>
<keyword evidence="3" id="KW-1003">Cell membrane</keyword>
<dbReference type="SUPFAM" id="SSF82714">
    <property type="entry name" value="Multidrug efflux transporter AcrB TolC docking domain, DN and DC subdomains"/>
    <property type="match status" value="2"/>
</dbReference>
<dbReference type="Gene3D" id="3.30.70.1430">
    <property type="entry name" value="Multidrug efflux transporter AcrB pore domain"/>
    <property type="match status" value="2"/>
</dbReference>
<feature type="transmembrane region" description="Helical" evidence="8">
    <location>
        <begin position="908"/>
        <end position="933"/>
    </location>
</feature>
<dbReference type="KEGG" id="phao:HF685_02225"/>
<feature type="transmembrane region" description="Helical" evidence="8">
    <location>
        <begin position="856"/>
        <end position="875"/>
    </location>
</feature>
<proteinExistence type="predicted"/>
<feature type="transmembrane region" description="Helical" evidence="8">
    <location>
        <begin position="12"/>
        <end position="32"/>
    </location>
</feature>
<evidence type="ECO:0000313" key="10">
    <source>
        <dbReference type="Proteomes" id="UP000501600"/>
    </source>
</evidence>
<dbReference type="GO" id="GO:0042910">
    <property type="term" value="F:xenobiotic transmembrane transporter activity"/>
    <property type="evidence" value="ECO:0007669"/>
    <property type="project" value="TreeGrafter"/>
</dbReference>